<dbReference type="PROSITE" id="PS01360">
    <property type="entry name" value="ZF_MYND_1"/>
    <property type="match status" value="1"/>
</dbReference>
<dbReference type="AlphaFoldDB" id="A0A0C9VBJ8"/>
<feature type="domain" description="MYND-type" evidence="5">
    <location>
        <begin position="281"/>
        <end position="321"/>
    </location>
</feature>
<dbReference type="PROSITE" id="PS50865">
    <property type="entry name" value="ZF_MYND_2"/>
    <property type="match status" value="1"/>
</dbReference>
<evidence type="ECO:0000256" key="1">
    <source>
        <dbReference type="ARBA" id="ARBA00022723"/>
    </source>
</evidence>
<name>A0A0C9VBJ8_SPHS4</name>
<evidence type="ECO:0000256" key="2">
    <source>
        <dbReference type="ARBA" id="ARBA00022771"/>
    </source>
</evidence>
<dbReference type="GO" id="GO:0008270">
    <property type="term" value="F:zinc ion binding"/>
    <property type="evidence" value="ECO:0007669"/>
    <property type="project" value="UniProtKB-KW"/>
</dbReference>
<dbReference type="InterPro" id="IPR052839">
    <property type="entry name" value="Mito_gene_expr_regulator"/>
</dbReference>
<dbReference type="OrthoDB" id="2931494at2759"/>
<dbReference type="HOGENOM" id="CLU_039337_0_0_1"/>
<organism evidence="6 7">
    <name type="scientific">Sphaerobolus stellatus (strain SS14)</name>
    <dbReference type="NCBI Taxonomy" id="990650"/>
    <lineage>
        <taxon>Eukaryota</taxon>
        <taxon>Fungi</taxon>
        <taxon>Dikarya</taxon>
        <taxon>Basidiomycota</taxon>
        <taxon>Agaricomycotina</taxon>
        <taxon>Agaricomycetes</taxon>
        <taxon>Phallomycetidae</taxon>
        <taxon>Geastrales</taxon>
        <taxon>Sphaerobolaceae</taxon>
        <taxon>Sphaerobolus</taxon>
    </lineage>
</organism>
<dbReference type="Proteomes" id="UP000054279">
    <property type="component" value="Unassembled WGS sequence"/>
</dbReference>
<evidence type="ECO:0000256" key="3">
    <source>
        <dbReference type="ARBA" id="ARBA00022833"/>
    </source>
</evidence>
<dbReference type="SUPFAM" id="SSF144232">
    <property type="entry name" value="HIT/MYND zinc finger-like"/>
    <property type="match status" value="1"/>
</dbReference>
<evidence type="ECO:0000313" key="6">
    <source>
        <dbReference type="EMBL" id="KIJ34865.1"/>
    </source>
</evidence>
<keyword evidence="1" id="KW-0479">Metal-binding</keyword>
<dbReference type="Pfam" id="PF01753">
    <property type="entry name" value="zf-MYND"/>
    <property type="match status" value="1"/>
</dbReference>
<protein>
    <recommendedName>
        <fullName evidence="5">MYND-type domain-containing protein</fullName>
    </recommendedName>
</protein>
<dbReference type="PANTHER" id="PTHR46920:SF1">
    <property type="entry name" value="PROTEIN MSS51 HOMOLOG, MITOCHONDRIAL-RELATED"/>
    <property type="match status" value="1"/>
</dbReference>
<dbReference type="EMBL" id="KN837195">
    <property type="protein sequence ID" value="KIJ34865.1"/>
    <property type="molecule type" value="Genomic_DNA"/>
</dbReference>
<sequence length="508" mass="58794">MDLVQQDLTTLSKLRKTGIPPDMVQFEDPNVIKEFDTATREAIQYNAILHDLFDYIFHIRCPDLPVDLFESAVWVLKTLLLPWENGTLRQLRAIGYLDCPESKFDNMKLGMLSNMWWKLAFYLLHESVDRPSEAAPYLRKFIDMVEARLPSAWLLSPDLYALYGEALAREGKNDKRAREMLELFFKASSSVCGVEFLIRARVWLARVLRRLNEPKKAEAHEAIAIRWFQTNDHGKEEHAIKRLLMPDDKTVEPILEALGGAGWLKGHRVTARMFHNISRSCGCCDARQVQRKLARCSKCQDIYYCSTECQKADWPAHKGKCKLMANTLRTVEILKQTNPKASERLARWKVWRTEAYYNEALMHALNVHRDPIRGRTHILVEFIEYTPHASKDLQYKFKVLHCAVFKVSDILSNMKMIFGPVENDITRDVQETLLLFSDMSLQTKPDKVPLMSLKMGKGLEPWLSLTFVQTETLRHLPHNPEWRTLFNKGAKPGALKLAALKLKNREEN</sequence>
<keyword evidence="3" id="KW-0862">Zinc</keyword>
<reference evidence="6 7" key="1">
    <citation type="submission" date="2014-06" db="EMBL/GenBank/DDBJ databases">
        <title>Evolutionary Origins and Diversification of the Mycorrhizal Mutualists.</title>
        <authorList>
            <consortium name="DOE Joint Genome Institute"/>
            <consortium name="Mycorrhizal Genomics Consortium"/>
            <person name="Kohler A."/>
            <person name="Kuo A."/>
            <person name="Nagy L.G."/>
            <person name="Floudas D."/>
            <person name="Copeland A."/>
            <person name="Barry K.W."/>
            <person name="Cichocki N."/>
            <person name="Veneault-Fourrey C."/>
            <person name="LaButti K."/>
            <person name="Lindquist E.A."/>
            <person name="Lipzen A."/>
            <person name="Lundell T."/>
            <person name="Morin E."/>
            <person name="Murat C."/>
            <person name="Riley R."/>
            <person name="Ohm R."/>
            <person name="Sun H."/>
            <person name="Tunlid A."/>
            <person name="Henrissat B."/>
            <person name="Grigoriev I.V."/>
            <person name="Hibbett D.S."/>
            <person name="Martin F."/>
        </authorList>
    </citation>
    <scope>NUCLEOTIDE SEQUENCE [LARGE SCALE GENOMIC DNA]</scope>
    <source>
        <strain evidence="6 7">SS14</strain>
    </source>
</reference>
<accession>A0A0C9VBJ8</accession>
<proteinExistence type="predicted"/>
<evidence type="ECO:0000256" key="4">
    <source>
        <dbReference type="PROSITE-ProRule" id="PRU00134"/>
    </source>
</evidence>
<evidence type="ECO:0000313" key="7">
    <source>
        <dbReference type="Proteomes" id="UP000054279"/>
    </source>
</evidence>
<gene>
    <name evidence="6" type="ORF">M422DRAFT_782745</name>
</gene>
<keyword evidence="7" id="KW-1185">Reference proteome</keyword>
<dbReference type="PANTHER" id="PTHR46920">
    <property type="match status" value="1"/>
</dbReference>
<evidence type="ECO:0000259" key="5">
    <source>
        <dbReference type="PROSITE" id="PS50865"/>
    </source>
</evidence>
<keyword evidence="2 4" id="KW-0863">Zinc-finger</keyword>
<dbReference type="Gene3D" id="6.10.140.2220">
    <property type="match status" value="1"/>
</dbReference>
<dbReference type="InterPro" id="IPR002893">
    <property type="entry name" value="Znf_MYND"/>
</dbReference>